<protein>
    <submittedName>
        <fullName evidence="2">Phosphoadenosine phosphosulfate reductase family protein</fullName>
    </submittedName>
</protein>
<keyword evidence="3" id="KW-1185">Reference proteome</keyword>
<accession>A0ABT5USW0</accession>
<evidence type="ECO:0000313" key="3">
    <source>
        <dbReference type="Proteomes" id="UP001215087"/>
    </source>
</evidence>
<dbReference type="Proteomes" id="UP001215087">
    <property type="component" value="Unassembled WGS sequence"/>
</dbReference>
<dbReference type="Gene3D" id="3.40.50.620">
    <property type="entry name" value="HUPs"/>
    <property type="match status" value="1"/>
</dbReference>
<reference evidence="2 3" key="1">
    <citation type="submission" date="2023-02" db="EMBL/GenBank/DDBJ databases">
        <title>Comparative genome analysis of Eubacterium limosum species.</title>
        <authorList>
            <person name="Bak J.E."/>
        </authorList>
    </citation>
    <scope>NUCLEOTIDE SEQUENCE [LARGE SCALE GENOMIC DNA]</scope>
    <source>
        <strain evidence="2 3">KGMB01548</strain>
    </source>
</reference>
<proteinExistence type="predicted"/>
<dbReference type="InterPro" id="IPR050128">
    <property type="entry name" value="Sulfate_adenylyltrnsfr_sub2"/>
</dbReference>
<name>A0ABT5USW0_EUBLI</name>
<dbReference type="RefSeq" id="WP_227209325.1">
    <property type="nucleotide sequence ID" value="NZ_JAJCLO010000024.1"/>
</dbReference>
<comment type="caution">
    <text evidence="2">The sequence shown here is derived from an EMBL/GenBank/DDBJ whole genome shotgun (WGS) entry which is preliminary data.</text>
</comment>
<evidence type="ECO:0000313" key="2">
    <source>
        <dbReference type="EMBL" id="MDE1472053.1"/>
    </source>
</evidence>
<feature type="domain" description="Phosphoadenosine phosphosulphate reductase" evidence="1">
    <location>
        <begin position="36"/>
        <end position="88"/>
    </location>
</feature>
<dbReference type="PANTHER" id="PTHR43196">
    <property type="entry name" value="SULFATE ADENYLYLTRANSFERASE SUBUNIT 2"/>
    <property type="match status" value="1"/>
</dbReference>
<dbReference type="SUPFAM" id="SSF52402">
    <property type="entry name" value="Adenine nucleotide alpha hydrolases-like"/>
    <property type="match status" value="1"/>
</dbReference>
<dbReference type="InterPro" id="IPR014729">
    <property type="entry name" value="Rossmann-like_a/b/a_fold"/>
</dbReference>
<evidence type="ECO:0000259" key="1">
    <source>
        <dbReference type="Pfam" id="PF01507"/>
    </source>
</evidence>
<feature type="domain" description="Phosphoadenosine phosphosulphate reductase" evidence="1">
    <location>
        <begin position="160"/>
        <end position="241"/>
    </location>
</feature>
<dbReference type="EMBL" id="JAQSVD010000012">
    <property type="protein sequence ID" value="MDE1472053.1"/>
    <property type="molecule type" value="Genomic_DNA"/>
</dbReference>
<organism evidence="2 3">
    <name type="scientific">Eubacterium limosum</name>
    <dbReference type="NCBI Taxonomy" id="1736"/>
    <lineage>
        <taxon>Bacteria</taxon>
        <taxon>Bacillati</taxon>
        <taxon>Bacillota</taxon>
        <taxon>Clostridia</taxon>
        <taxon>Eubacteriales</taxon>
        <taxon>Eubacteriaceae</taxon>
        <taxon>Eubacterium</taxon>
    </lineage>
</organism>
<dbReference type="InterPro" id="IPR002500">
    <property type="entry name" value="PAPS_reduct_dom"/>
</dbReference>
<sequence>MNNEDLKTMQAWPLERKVRVSQLRIMEWYQYWNGQVCVSYSGGKDSSVLLDLARHIYPELPAVFVDTGLEYPEIRRFALSQDNVFRIKSKLRFDEVIEKYGYPVISKRVAGAVEEAKRNLPLGKITTGVQQLMGTYQEGRSWFNFPKWYFLIDAPFKISDRCCDVMKKAPLKAFHQTHGFQPMVGTLAEEGMQRKTNWYKYGCNIFDSQYPISRPLSFWRNQDILAYLKQTGLPFCSVYGEIVEEAQMSMPFMERKLHTTKGDRTGCMYCMFGIHLDQSPNRFERMKHSHPKQYRYCMDQLGCGKVLDFLQIPY</sequence>
<gene>
    <name evidence="2" type="ORF">PTZ04_17490</name>
</gene>
<dbReference type="PANTHER" id="PTHR43196:SF2">
    <property type="entry name" value="PHOSPHOADENOSINE PHOSPHOSULFATE REDUCTASE"/>
    <property type="match status" value="1"/>
</dbReference>
<dbReference type="Pfam" id="PF01507">
    <property type="entry name" value="PAPS_reduct"/>
    <property type="match status" value="2"/>
</dbReference>